<name>A0A2M4D758_ANODA</name>
<sequence>MCCATISIAELLLVRPFANGRAEVSSNTTKTLPLLSGKFRRNINHATQHECSASEICKRTWVEKGIGHQQRSKSQTELSAKRGTRADCLVHHWCIHYYWCLDFARFPQTARPDGAVFGVG</sequence>
<dbReference type="EMBL" id="GGFL01009215">
    <property type="protein sequence ID" value="MBW73393.1"/>
    <property type="molecule type" value="Transcribed_RNA"/>
</dbReference>
<dbReference type="AlphaFoldDB" id="A0A2M4D758"/>
<organism evidence="1">
    <name type="scientific">Anopheles darlingi</name>
    <name type="common">Mosquito</name>
    <dbReference type="NCBI Taxonomy" id="43151"/>
    <lineage>
        <taxon>Eukaryota</taxon>
        <taxon>Metazoa</taxon>
        <taxon>Ecdysozoa</taxon>
        <taxon>Arthropoda</taxon>
        <taxon>Hexapoda</taxon>
        <taxon>Insecta</taxon>
        <taxon>Pterygota</taxon>
        <taxon>Neoptera</taxon>
        <taxon>Endopterygota</taxon>
        <taxon>Diptera</taxon>
        <taxon>Nematocera</taxon>
        <taxon>Culicoidea</taxon>
        <taxon>Culicidae</taxon>
        <taxon>Anophelinae</taxon>
        <taxon>Anopheles</taxon>
    </lineage>
</organism>
<accession>A0A2M4D758</accession>
<proteinExistence type="predicted"/>
<evidence type="ECO:0000313" key="1">
    <source>
        <dbReference type="EMBL" id="MBW73393.1"/>
    </source>
</evidence>
<reference evidence="1" key="1">
    <citation type="submission" date="2018-01" db="EMBL/GenBank/DDBJ databases">
        <title>An insight into the sialome of Amazonian anophelines.</title>
        <authorList>
            <person name="Ribeiro J.M."/>
            <person name="Scarpassa V."/>
            <person name="Calvo E."/>
        </authorList>
    </citation>
    <scope>NUCLEOTIDE SEQUENCE</scope>
</reference>
<protein>
    <submittedName>
        <fullName evidence="1">Putative secreted protein</fullName>
    </submittedName>
</protein>